<feature type="region of interest" description="Disordered" evidence="1">
    <location>
        <begin position="895"/>
        <end position="998"/>
    </location>
</feature>
<feature type="compositionally biased region" description="Low complexity" evidence="1">
    <location>
        <begin position="1349"/>
        <end position="1368"/>
    </location>
</feature>
<feature type="compositionally biased region" description="Low complexity" evidence="1">
    <location>
        <begin position="912"/>
        <end position="925"/>
    </location>
</feature>
<dbReference type="VEuPathDB" id="FungiDB:PGTG_01189"/>
<feature type="compositionally biased region" description="Low complexity" evidence="1">
    <location>
        <begin position="1309"/>
        <end position="1324"/>
    </location>
</feature>
<dbReference type="KEGG" id="pgr:PGTG_01189"/>
<accession>E3JUY3</accession>
<dbReference type="RefSeq" id="XP_003320277.2">
    <property type="nucleotide sequence ID" value="XM_003320229.2"/>
</dbReference>
<feature type="compositionally biased region" description="Polar residues" evidence="1">
    <location>
        <begin position="1325"/>
        <end position="1348"/>
    </location>
</feature>
<keyword evidence="3" id="KW-1185">Reference proteome</keyword>
<evidence type="ECO:0000256" key="1">
    <source>
        <dbReference type="SAM" id="MobiDB-lite"/>
    </source>
</evidence>
<feature type="compositionally biased region" description="Low complexity" evidence="1">
    <location>
        <begin position="625"/>
        <end position="638"/>
    </location>
</feature>
<feature type="compositionally biased region" description="Low complexity" evidence="1">
    <location>
        <begin position="120"/>
        <end position="129"/>
    </location>
</feature>
<dbReference type="PANTHER" id="PTHR48125:SF12">
    <property type="entry name" value="AT HOOK TRANSCRIPTION FACTOR FAMILY-RELATED"/>
    <property type="match status" value="1"/>
</dbReference>
<feature type="compositionally biased region" description="Basic residues" evidence="1">
    <location>
        <begin position="275"/>
        <end position="288"/>
    </location>
</feature>
<feature type="region of interest" description="Disordered" evidence="1">
    <location>
        <begin position="541"/>
        <end position="664"/>
    </location>
</feature>
<feature type="compositionally biased region" description="Low complexity" evidence="1">
    <location>
        <begin position="220"/>
        <end position="243"/>
    </location>
</feature>
<gene>
    <name evidence="2" type="ORF">PGTG_01189</name>
</gene>
<dbReference type="HOGENOM" id="CLU_250744_0_0_1"/>
<reference evidence="3" key="2">
    <citation type="journal article" date="2011" name="Proc. Natl. Acad. Sci. U.S.A.">
        <title>Obligate biotrophy features unraveled by the genomic analysis of rust fungi.</title>
        <authorList>
            <person name="Duplessis S."/>
            <person name="Cuomo C.A."/>
            <person name="Lin Y.-C."/>
            <person name="Aerts A."/>
            <person name="Tisserant E."/>
            <person name="Veneault-Fourrey C."/>
            <person name="Joly D.L."/>
            <person name="Hacquard S."/>
            <person name="Amselem J."/>
            <person name="Cantarel B.L."/>
            <person name="Chiu R."/>
            <person name="Coutinho P.M."/>
            <person name="Feau N."/>
            <person name="Field M."/>
            <person name="Frey P."/>
            <person name="Gelhaye E."/>
            <person name="Goldberg J."/>
            <person name="Grabherr M.G."/>
            <person name="Kodira C.D."/>
            <person name="Kohler A."/>
            <person name="Kuees U."/>
            <person name="Lindquist E.A."/>
            <person name="Lucas S.M."/>
            <person name="Mago R."/>
            <person name="Mauceli E."/>
            <person name="Morin E."/>
            <person name="Murat C."/>
            <person name="Pangilinan J.L."/>
            <person name="Park R."/>
            <person name="Pearson M."/>
            <person name="Quesneville H."/>
            <person name="Rouhier N."/>
            <person name="Sakthikumar S."/>
            <person name="Salamov A.A."/>
            <person name="Schmutz J."/>
            <person name="Selles B."/>
            <person name="Shapiro H."/>
            <person name="Tanguay P."/>
            <person name="Tuskan G.A."/>
            <person name="Henrissat B."/>
            <person name="Van de Peer Y."/>
            <person name="Rouze P."/>
            <person name="Ellis J.G."/>
            <person name="Dodds P.N."/>
            <person name="Schein J.E."/>
            <person name="Zhong S."/>
            <person name="Hamelin R.C."/>
            <person name="Grigoriev I.V."/>
            <person name="Szabo L.J."/>
            <person name="Martin F."/>
        </authorList>
    </citation>
    <scope>NUCLEOTIDE SEQUENCE [LARGE SCALE GENOMIC DNA]</scope>
    <source>
        <strain evidence="3">CRL 75-36-700-3 / race SCCL</strain>
    </source>
</reference>
<evidence type="ECO:0000313" key="3">
    <source>
        <dbReference type="Proteomes" id="UP000008783"/>
    </source>
</evidence>
<feature type="region of interest" description="Disordered" evidence="1">
    <location>
        <begin position="153"/>
        <end position="187"/>
    </location>
</feature>
<dbReference type="PANTHER" id="PTHR48125">
    <property type="entry name" value="LP07818P1"/>
    <property type="match status" value="1"/>
</dbReference>
<dbReference type="InParanoid" id="E3JUY3"/>
<feature type="compositionally biased region" description="Polar residues" evidence="1">
    <location>
        <begin position="960"/>
        <end position="970"/>
    </location>
</feature>
<feature type="compositionally biased region" description="Low complexity" evidence="1">
    <location>
        <begin position="978"/>
        <end position="987"/>
    </location>
</feature>
<feature type="compositionally biased region" description="Basic and acidic residues" evidence="1">
    <location>
        <begin position="351"/>
        <end position="360"/>
    </location>
</feature>
<feature type="region of interest" description="Disordered" evidence="1">
    <location>
        <begin position="220"/>
        <end position="363"/>
    </location>
</feature>
<feature type="compositionally biased region" description="Polar residues" evidence="1">
    <location>
        <begin position="1438"/>
        <end position="1455"/>
    </location>
</feature>
<organism evidence="2 3">
    <name type="scientific">Puccinia graminis f. sp. tritici (strain CRL 75-36-700-3 / race SCCL)</name>
    <name type="common">Black stem rust fungus</name>
    <dbReference type="NCBI Taxonomy" id="418459"/>
    <lineage>
        <taxon>Eukaryota</taxon>
        <taxon>Fungi</taxon>
        <taxon>Dikarya</taxon>
        <taxon>Basidiomycota</taxon>
        <taxon>Pucciniomycotina</taxon>
        <taxon>Pucciniomycetes</taxon>
        <taxon>Pucciniales</taxon>
        <taxon>Pucciniaceae</taxon>
        <taxon>Puccinia</taxon>
    </lineage>
</organism>
<dbReference type="Proteomes" id="UP000008783">
    <property type="component" value="Unassembled WGS sequence"/>
</dbReference>
<dbReference type="OrthoDB" id="5593376at2759"/>
<reference key="1">
    <citation type="submission" date="2007-01" db="EMBL/GenBank/DDBJ databases">
        <title>The Genome Sequence of Puccinia graminis f. sp. tritici Strain CRL 75-36-700-3.</title>
        <authorList>
            <consortium name="The Broad Institute Genome Sequencing Platform"/>
            <person name="Birren B."/>
            <person name="Lander E."/>
            <person name="Galagan J."/>
            <person name="Nusbaum C."/>
            <person name="Devon K."/>
            <person name="Cuomo C."/>
            <person name="Jaffe D."/>
            <person name="Butler J."/>
            <person name="Alvarez P."/>
            <person name="Gnerre S."/>
            <person name="Grabherr M."/>
            <person name="Mauceli E."/>
            <person name="Brockman W."/>
            <person name="Young S."/>
            <person name="LaButti K."/>
            <person name="Sykes S."/>
            <person name="DeCaprio D."/>
            <person name="Crawford M."/>
            <person name="Koehrsen M."/>
            <person name="Engels R."/>
            <person name="Montgomery P."/>
            <person name="Pearson M."/>
            <person name="Howarth C."/>
            <person name="Larson L."/>
            <person name="White J."/>
            <person name="Zeng Q."/>
            <person name="Kodira C."/>
            <person name="Yandava C."/>
            <person name="Alvarado L."/>
            <person name="O'Leary S."/>
            <person name="Szabo L."/>
            <person name="Dean R."/>
            <person name="Schein J."/>
        </authorList>
    </citation>
    <scope>NUCLEOTIDE SEQUENCE</scope>
    <source>
        <strain>CRL 75-36-700-3</strain>
    </source>
</reference>
<feature type="region of interest" description="Disordered" evidence="1">
    <location>
        <begin position="1308"/>
        <end position="1463"/>
    </location>
</feature>
<dbReference type="eggNOG" id="ENOG502RYKD">
    <property type="taxonomic scope" value="Eukaryota"/>
</dbReference>
<evidence type="ECO:0000313" key="2">
    <source>
        <dbReference type="EMBL" id="EFP75858.2"/>
    </source>
</evidence>
<proteinExistence type="predicted"/>
<feature type="compositionally biased region" description="Polar residues" evidence="1">
    <location>
        <begin position="549"/>
        <end position="574"/>
    </location>
</feature>
<protein>
    <submittedName>
        <fullName evidence="2">Uncharacterized protein</fullName>
    </submittedName>
</protein>
<dbReference type="STRING" id="418459.E3JUY3"/>
<feature type="region of interest" description="Disordered" evidence="1">
    <location>
        <begin position="119"/>
        <end position="139"/>
    </location>
</feature>
<feature type="compositionally biased region" description="Low complexity" evidence="1">
    <location>
        <begin position="1384"/>
        <end position="1393"/>
    </location>
</feature>
<feature type="compositionally biased region" description="Polar residues" evidence="1">
    <location>
        <begin position="309"/>
        <end position="333"/>
    </location>
</feature>
<dbReference type="GeneID" id="10532773"/>
<sequence>MNQQEPQQPQQQHKIEYFDLNHHHFINNNNQQQQQQQQNSTTTISFPSTASTATTQTTATSAATSASSSASSTDQTHLILIELDQRFHAFRTALLQEPRQRVQLLKDELISTIDQATIKTNPPTTTTQLNHHHHQQQQPITYIEHKTNFPLKLERKRSRQRLDSDRTTHNPKAARSDGPINSSAGLLSRRTSQIGITSTPNGLTEFVGIPDLLSPPINTNTTTTIYSDQSSTTNSNQSSQFSTHPPPPQFHSLPLSQATRQLPPPKTPADSPNPTHHHQPLHLHHHHPPSSCYSASATPLISPHDLSLPPQNSENSLQAILSNPKPQTHQPPSDLSLPLTEHHGNLTGSHEAQDGGKSDPLHLQLSGIIPDLSYQQQLTDQKINNLSANSTDLSALNSPELVESGDRELDRLHMLPSDRPGKFTFTLPSQLSPPIITENTRFGRSRPLVRRHSKSFTSPRILGSDLHSCSRIVTEPNNSKLPQTPYTFSSPSLLPVGARIDLSSLPSPISGLPTTSTISLEPTQDEIMQDSMATDQMSIQPETLPPSEQIPNPLTDRPQTARSRAATMESQRPSSGADFTIGDPDTSLTIEDMAIDSVDPPTHPVLDHPLHSPPSPSAMPPPGSDPSLLLPSSSIPGPTHSEDRAQVLIPPTRVPSPPVNRQMGAASAGVSSHLAAQFEPIFTQWLGRLCSDLDMKDSKGEPIHQTLMARKMQRLEESADFRPFKFRIQAFTNSFFEELVRNGFQEKDLPMKKVRQYLWSQSCISRFNEEGKKAKSKGNHVWHIEAKKLMNGQWSFLHFQRKIIGTPSPEAYAGIKWTWAAKVWDPQCSAQNIKASFSSPELPNWLSWRGNLLTGVPTVDLIGRSYHIIVRAITNHNSKPSSLDTSFNLSIKSPDEMVTSRKNRKPTEVLASQSDSTLPQSSSEQISLNTTPSHSPPDLSALNSSALEPAPPTGMIISEGNRSTSYSQVPALSRTDSSESVPISSPSLEDPPRLGQAAGFDGILTENSLMHDFRAGALKEDESLEFDSAHAADVLNGMMGGTPAATTTTTTTTTTTASTSEAVVEAFGQLSENNSLQAGSLVVPKSQSIDLSSSLSSAHPLALHLDQQIGLRAAPTDQQARNLMGAGEGQLTSGMMMIASNGGMVVTSELEADGSSGGGPTTRGDTLESSGLTEAVGLLDRMMSPAQLMAPTMGGTNEMETTTGGSELVVGLSSGAEMCVPPASSELSTRMILDQPVQILDAVVHHHHQQQQQQQAVALHQARLQTVRENLMSSDAFISDSAGNLIRTAIVSNDPVARQFAADVLAPMTSNNSSSSTSSSTTTNVLTDPSNATSTLPSSTATNTQPLATSSSTASTTATTHVGGSTSSVPPPLASDLRPSSQAHNHPGLQGLHPHPPLQPLLLLPLNPPPLPPSTSSSSSSTVTIMNTDPIPVPTPFSDPSLTHQLASNPSSSHPSIVRLPLQ</sequence>
<dbReference type="EMBL" id="DS178264">
    <property type="protein sequence ID" value="EFP75858.2"/>
    <property type="molecule type" value="Genomic_DNA"/>
</dbReference>
<name>E3JUY3_PUCGT</name>
<feature type="compositionally biased region" description="Pro residues" evidence="1">
    <location>
        <begin position="611"/>
        <end position="624"/>
    </location>
</feature>